<feature type="domain" description="DET1- and DDB1-associated protein 1" evidence="5">
    <location>
        <begin position="18"/>
        <end position="81"/>
    </location>
</feature>
<evidence type="ECO:0000256" key="1">
    <source>
        <dbReference type="ARBA" id="ARBA00008042"/>
    </source>
</evidence>
<evidence type="ECO:0000256" key="2">
    <source>
        <dbReference type="ARBA" id="ARBA00018256"/>
    </source>
</evidence>
<name>A0ABD3VWU7_SINWO</name>
<sequence>MMQMYSNRHQTLKGVRADFLKELPSYNETNFTRFHADSGNGKTNMKRPAVYISTKDYPEQQIITTEKTNILLRYLHQQWDRKNSCKRDSTRASLESCEGTSPQKMPRLSQEDDNS</sequence>
<dbReference type="InterPro" id="IPR033575">
    <property type="entry name" value="DDA1-like"/>
</dbReference>
<feature type="compositionally biased region" description="Basic and acidic residues" evidence="4">
    <location>
        <begin position="81"/>
        <end position="90"/>
    </location>
</feature>
<protein>
    <recommendedName>
        <fullName evidence="2">DET1- and DDB1-associated protein 1</fullName>
    </recommendedName>
</protein>
<keyword evidence="7" id="KW-1185">Reference proteome</keyword>
<dbReference type="PANTHER" id="PTHR31879">
    <property type="entry name" value="DET1- AND DDB1-ASSOCIATED PROTEIN 1"/>
    <property type="match status" value="1"/>
</dbReference>
<organism evidence="6 7">
    <name type="scientific">Sinanodonta woodiana</name>
    <name type="common">Chinese pond mussel</name>
    <name type="synonym">Anodonta woodiana</name>
    <dbReference type="NCBI Taxonomy" id="1069815"/>
    <lineage>
        <taxon>Eukaryota</taxon>
        <taxon>Metazoa</taxon>
        <taxon>Spiralia</taxon>
        <taxon>Lophotrochozoa</taxon>
        <taxon>Mollusca</taxon>
        <taxon>Bivalvia</taxon>
        <taxon>Autobranchia</taxon>
        <taxon>Heteroconchia</taxon>
        <taxon>Palaeoheterodonta</taxon>
        <taxon>Unionida</taxon>
        <taxon>Unionoidea</taxon>
        <taxon>Unionidae</taxon>
        <taxon>Unioninae</taxon>
        <taxon>Sinanodonta</taxon>
    </lineage>
</organism>
<dbReference type="AlphaFoldDB" id="A0ABD3VWU7"/>
<evidence type="ECO:0000256" key="3">
    <source>
        <dbReference type="ARBA" id="ARBA00045586"/>
    </source>
</evidence>
<dbReference type="PANTHER" id="PTHR31879:SF2">
    <property type="entry name" value="DET1- AND DDB1-ASSOCIATED PROTEIN 1"/>
    <property type="match status" value="1"/>
</dbReference>
<evidence type="ECO:0000313" key="6">
    <source>
        <dbReference type="EMBL" id="KAL3865906.1"/>
    </source>
</evidence>
<comment type="similarity">
    <text evidence="1">Belongs to the DDA1 family.</text>
</comment>
<dbReference type="Proteomes" id="UP001634394">
    <property type="component" value="Unassembled WGS sequence"/>
</dbReference>
<proteinExistence type="inferred from homology"/>
<dbReference type="EMBL" id="JBJQND010000009">
    <property type="protein sequence ID" value="KAL3865906.1"/>
    <property type="molecule type" value="Genomic_DNA"/>
</dbReference>
<dbReference type="InterPro" id="IPR018276">
    <property type="entry name" value="DDA1_dom"/>
</dbReference>
<accession>A0ABD3VWU7</accession>
<feature type="region of interest" description="Disordered" evidence="4">
    <location>
        <begin position="81"/>
        <end position="115"/>
    </location>
</feature>
<comment type="function">
    <text evidence="3">Functions as a component of numerous distinct DCX (DDB1-CUL4-X-box) E3 ubiquitin-protein ligase complexes which mediate the ubiquitination and subsequent proteasomal degradation of target proteins. In the DCX complexes, acts as a scaffolding subunit required to stabilize the complex.</text>
</comment>
<evidence type="ECO:0000259" key="5">
    <source>
        <dbReference type="Pfam" id="PF10172"/>
    </source>
</evidence>
<evidence type="ECO:0000256" key="4">
    <source>
        <dbReference type="SAM" id="MobiDB-lite"/>
    </source>
</evidence>
<comment type="caution">
    <text evidence="6">The sequence shown here is derived from an EMBL/GenBank/DDBJ whole genome shotgun (WGS) entry which is preliminary data.</text>
</comment>
<dbReference type="Pfam" id="PF10172">
    <property type="entry name" value="DDA1"/>
    <property type="match status" value="1"/>
</dbReference>
<gene>
    <name evidence="6" type="ORF">ACJMK2_043253</name>
</gene>
<evidence type="ECO:0000313" key="7">
    <source>
        <dbReference type="Proteomes" id="UP001634394"/>
    </source>
</evidence>
<reference evidence="6 7" key="1">
    <citation type="submission" date="2024-11" db="EMBL/GenBank/DDBJ databases">
        <title>Chromosome-level genome assembly of the freshwater bivalve Anodonta woodiana.</title>
        <authorList>
            <person name="Chen X."/>
        </authorList>
    </citation>
    <scope>NUCLEOTIDE SEQUENCE [LARGE SCALE GENOMIC DNA]</scope>
    <source>
        <strain evidence="6">MN2024</strain>
        <tissue evidence="6">Gills</tissue>
    </source>
</reference>